<dbReference type="InterPro" id="IPR029021">
    <property type="entry name" value="Prot-tyrosine_phosphatase-like"/>
</dbReference>
<feature type="region of interest" description="Disordered" evidence="2">
    <location>
        <begin position="655"/>
        <end position="699"/>
    </location>
</feature>
<comment type="caution">
    <text evidence="4">The sequence shown here is derived from an EMBL/GenBank/DDBJ whole genome shotgun (WGS) entry which is preliminary data.</text>
</comment>
<evidence type="ECO:0000256" key="2">
    <source>
        <dbReference type="SAM" id="MobiDB-lite"/>
    </source>
</evidence>
<dbReference type="SUPFAM" id="SSF52799">
    <property type="entry name" value="(Phosphotyrosine protein) phosphatases II"/>
    <property type="match status" value="1"/>
</dbReference>
<dbReference type="PANTHER" id="PTHR10807:SF110">
    <property type="entry name" value="FI17948P1"/>
    <property type="match status" value="1"/>
</dbReference>
<name>A0AA36CRJ6_9BILA</name>
<feature type="compositionally biased region" description="Basic residues" evidence="2">
    <location>
        <begin position="675"/>
        <end position="691"/>
    </location>
</feature>
<dbReference type="GO" id="GO:0016020">
    <property type="term" value="C:membrane"/>
    <property type="evidence" value="ECO:0007669"/>
    <property type="project" value="TreeGrafter"/>
</dbReference>
<gene>
    <name evidence="4" type="ORF">MSPICULIGERA_LOCUS11272</name>
</gene>
<dbReference type="Proteomes" id="UP001177023">
    <property type="component" value="Unassembled WGS sequence"/>
</dbReference>
<keyword evidence="5" id="KW-1185">Reference proteome</keyword>
<comment type="similarity">
    <text evidence="1">Belongs to the protein-tyrosine phosphatase family. Non-receptor class myotubularin subfamily.</text>
</comment>
<organism evidence="4 5">
    <name type="scientific">Mesorhabditis spiculigera</name>
    <dbReference type="NCBI Taxonomy" id="96644"/>
    <lineage>
        <taxon>Eukaryota</taxon>
        <taxon>Metazoa</taxon>
        <taxon>Ecdysozoa</taxon>
        <taxon>Nematoda</taxon>
        <taxon>Chromadorea</taxon>
        <taxon>Rhabditida</taxon>
        <taxon>Rhabditina</taxon>
        <taxon>Rhabditomorpha</taxon>
        <taxon>Rhabditoidea</taxon>
        <taxon>Rhabditidae</taxon>
        <taxon>Mesorhabditinae</taxon>
        <taxon>Mesorhabditis</taxon>
    </lineage>
</organism>
<evidence type="ECO:0000259" key="3">
    <source>
        <dbReference type="PROSITE" id="PS51339"/>
    </source>
</evidence>
<evidence type="ECO:0000313" key="4">
    <source>
        <dbReference type="EMBL" id="CAJ0572897.1"/>
    </source>
</evidence>
<evidence type="ECO:0000256" key="1">
    <source>
        <dbReference type="ARBA" id="ARBA00007471"/>
    </source>
</evidence>
<protein>
    <recommendedName>
        <fullName evidence="3">Myotubularin phosphatase domain-containing protein</fullName>
    </recommendedName>
</protein>
<dbReference type="GO" id="GO:0046856">
    <property type="term" value="P:phosphatidylinositol dephosphorylation"/>
    <property type="evidence" value="ECO:0007669"/>
    <property type="project" value="TreeGrafter"/>
</dbReference>
<dbReference type="Pfam" id="PF06602">
    <property type="entry name" value="Myotub-related"/>
    <property type="match status" value="2"/>
</dbReference>
<dbReference type="InterPro" id="IPR030564">
    <property type="entry name" value="Myotubularin"/>
</dbReference>
<dbReference type="AlphaFoldDB" id="A0AA36CRJ6"/>
<dbReference type="PROSITE" id="PS51339">
    <property type="entry name" value="PPASE_MYOTUBULARIN"/>
    <property type="match status" value="1"/>
</dbReference>
<feature type="domain" description="Myotubularin phosphatase" evidence="3">
    <location>
        <begin position="201"/>
        <end position="568"/>
    </location>
</feature>
<reference evidence="4" key="1">
    <citation type="submission" date="2023-06" db="EMBL/GenBank/DDBJ databases">
        <authorList>
            <person name="Delattre M."/>
        </authorList>
    </citation>
    <scope>NUCLEOTIDE SEQUENCE</scope>
    <source>
        <strain evidence="4">AF72</strain>
    </source>
</reference>
<dbReference type="InterPro" id="IPR010569">
    <property type="entry name" value="Myotubularin-like_Pase_dom"/>
</dbReference>
<dbReference type="PANTHER" id="PTHR10807">
    <property type="entry name" value="MYOTUBULARIN-RELATED"/>
    <property type="match status" value="1"/>
</dbReference>
<dbReference type="EMBL" id="CATQJA010002608">
    <property type="protein sequence ID" value="CAJ0572897.1"/>
    <property type="molecule type" value="Genomic_DNA"/>
</dbReference>
<accession>A0AA36CRJ6</accession>
<sequence>MLLDDFQGESCDALLMADSYRFYDDVPVGFQPSTPGNPDKDISYVPGETAGSQCEDVIFYPSNDMGRHRLGFKGRIYCTNVRLCFVPYAKGEKRSLPRRFVPFNDQLDVPLVSVHKIFVSEPSSSHGLVDVEQLKFREMTSSVSSMDIVYVLRLILRDLRVVVVDLSESQNAANVANHVLHFSRPSSPLHIPQCGQLPVLYSDAFDWENEIKRCRLGRQDKWRVAGLVSEELRQPVYSYPMHVVVCAELVKADMDRMIPLWRGGRFPIWVWSHHNGASLLRSAFPENNENAEKEQQSLWQLIGRASPQRDVHEIRVPPEYGPARIAKSFDALRRLCTIDSATVFSGAEEDWAGLVNDSQWPRLVNFCMKMAAEALHHIHQLGQTVIVVEEDGRDLSAIICSLVELCLREECRRDIGQFLLLIAKEFCALGHPFGDRSLSPHGTTPTFLLFLDAVHQLFNQAPNEFGFSPHLLLALWDASISGFLPPFTCNSAVEQNEFGGASALCPSDPAGCLRRLFTDEYRTLFRNVRFEAAYFLGKQTNTSYLLPWDRPLRPRPSPVHYRFWTGFFLRWNPAASIEGGGQLAADRRLDEVMAELYGNKWTRIFGELDGQKASTSSSYPYTGIETDHVSRYERANDDDSDTRSLSALSISGITKRVPSDDARSLRSKLSIKMPRIAKKFHSPTPKHKKSTQHPEESPG</sequence>
<dbReference type="GO" id="GO:0005737">
    <property type="term" value="C:cytoplasm"/>
    <property type="evidence" value="ECO:0007669"/>
    <property type="project" value="TreeGrafter"/>
</dbReference>
<feature type="non-terminal residue" evidence="4">
    <location>
        <position position="1"/>
    </location>
</feature>
<evidence type="ECO:0000313" key="5">
    <source>
        <dbReference type="Proteomes" id="UP001177023"/>
    </source>
</evidence>
<dbReference type="SUPFAM" id="SSF50729">
    <property type="entry name" value="PH domain-like"/>
    <property type="match status" value="1"/>
</dbReference>
<proteinExistence type="inferred from homology"/>